<dbReference type="Pfam" id="PF19278">
    <property type="entry name" value="Hydant_A_C"/>
    <property type="match status" value="1"/>
</dbReference>
<evidence type="ECO:0000313" key="6">
    <source>
        <dbReference type="Proteomes" id="UP000008120"/>
    </source>
</evidence>
<dbReference type="InterPro" id="IPR049517">
    <property type="entry name" value="ACX-like_C"/>
</dbReference>
<dbReference type="GO" id="GO:0006749">
    <property type="term" value="P:glutathione metabolic process"/>
    <property type="evidence" value="ECO:0007669"/>
    <property type="project" value="TreeGrafter"/>
</dbReference>
<dbReference type="Pfam" id="PF01968">
    <property type="entry name" value="Hydantoinase_A"/>
    <property type="match status" value="1"/>
</dbReference>
<dbReference type="EMBL" id="BA000048">
    <property type="protein sequence ID" value="BAJ51554.1"/>
    <property type="molecule type" value="Genomic_DNA"/>
</dbReference>
<keyword evidence="4" id="KW-0378">Hydrolase</keyword>
<reference evidence="4 6" key="2">
    <citation type="journal article" date="2011" name="Nucleic Acids Res.">
        <title>Insights into the evolution of Archaea and eukaryotic protein modifier systems revealed by the genome of a novel archaeal group.</title>
        <authorList>
            <person name="Nunoura T."/>
            <person name="Takaki Y."/>
            <person name="Kakuta J."/>
            <person name="Nishi S."/>
            <person name="Sugahara J."/>
            <person name="Kazama H."/>
            <person name="Chee G."/>
            <person name="Hattori M."/>
            <person name="Kanai A."/>
            <person name="Atomi H."/>
            <person name="Takai K."/>
            <person name="Takami H."/>
        </authorList>
    </citation>
    <scope>NUCLEOTIDE SEQUENCE [LARGE SCALE GENOMIC DNA]</scope>
</reference>
<dbReference type="GO" id="GO:0047423">
    <property type="term" value="F:N-methylhydantoinase (ATP-hydrolyzing) activity"/>
    <property type="evidence" value="ECO:0007669"/>
    <property type="project" value="UniProtKB-EC"/>
</dbReference>
<accession>E6N9G4</accession>
<dbReference type="InterPro" id="IPR045079">
    <property type="entry name" value="Oxoprolinase-like"/>
</dbReference>
<dbReference type="STRING" id="311458.CSUB_C1703"/>
<proteinExistence type="predicted"/>
<dbReference type="EMBL" id="AP011876">
    <property type="protein sequence ID" value="BAJ48933.1"/>
    <property type="molecule type" value="Genomic_DNA"/>
</dbReference>
<evidence type="ECO:0000259" key="1">
    <source>
        <dbReference type="Pfam" id="PF01968"/>
    </source>
</evidence>
<feature type="domain" description="Hydantoinase A/oxoprolinase" evidence="1">
    <location>
        <begin position="204"/>
        <end position="498"/>
    </location>
</feature>
<evidence type="ECO:0000259" key="3">
    <source>
        <dbReference type="Pfam" id="PF19278"/>
    </source>
</evidence>
<dbReference type="InterPro" id="IPR008040">
    <property type="entry name" value="Hydant_A_N"/>
</dbReference>
<protein>
    <submittedName>
        <fullName evidence="4">N-methylhydantoinase A</fullName>
        <ecNumber evidence="4">3.5.2.14</ecNumber>
    </submittedName>
</protein>
<evidence type="ECO:0000259" key="2">
    <source>
        <dbReference type="Pfam" id="PF05378"/>
    </source>
</evidence>
<dbReference type="Gene3D" id="3.30.420.40">
    <property type="match status" value="1"/>
</dbReference>
<dbReference type="InterPro" id="IPR043129">
    <property type="entry name" value="ATPase_NBD"/>
</dbReference>
<dbReference type="GO" id="GO:0005829">
    <property type="term" value="C:cytosol"/>
    <property type="evidence" value="ECO:0007669"/>
    <property type="project" value="TreeGrafter"/>
</dbReference>
<dbReference type="PANTHER" id="PTHR11365:SF23">
    <property type="entry name" value="HYPOTHETICAL 5-OXOPROLINASE (EUROFUNG)-RELATED"/>
    <property type="match status" value="1"/>
</dbReference>
<dbReference type="Pfam" id="PF05378">
    <property type="entry name" value="Hydant_A_N"/>
    <property type="match status" value="1"/>
</dbReference>
<dbReference type="AlphaFoldDB" id="E6N9G4"/>
<organism evidence="4 6">
    <name type="scientific">Caldiarchaeum subterraneum</name>
    <dbReference type="NCBI Taxonomy" id="311458"/>
    <lineage>
        <taxon>Archaea</taxon>
        <taxon>Nitrososphaerota</taxon>
        <taxon>Candidatus Caldarchaeales</taxon>
        <taxon>Candidatus Caldarchaeaceae</taxon>
        <taxon>Candidatus Caldarchaeum</taxon>
    </lineage>
</organism>
<reference evidence="4 6" key="1">
    <citation type="journal article" date="2005" name="Environ. Microbiol.">
        <title>Genetic and functional properties of uncultivated thermophilic crenarchaeotes from a subsurface gold mine as revealed by analysis of genome fragments.</title>
        <authorList>
            <person name="Nunoura T."/>
            <person name="Hirayama H."/>
            <person name="Takami H."/>
            <person name="Oida H."/>
            <person name="Nishi S."/>
            <person name="Shimamura S."/>
            <person name="Suzuki Y."/>
            <person name="Inagaki F."/>
            <person name="Takai K."/>
            <person name="Nealson K.H."/>
            <person name="Horikoshi K."/>
        </authorList>
    </citation>
    <scope>NUCLEOTIDE SEQUENCE [LARGE SCALE GENOMIC DNA]</scope>
</reference>
<dbReference type="BioCyc" id="CCAL311458:G131R-1731-MONOMER"/>
<dbReference type="SUPFAM" id="SSF53067">
    <property type="entry name" value="Actin-like ATPase domain"/>
    <property type="match status" value="1"/>
</dbReference>
<evidence type="ECO:0000313" key="5">
    <source>
        <dbReference type="EMBL" id="BAJ51554.1"/>
    </source>
</evidence>
<dbReference type="GO" id="GO:0017168">
    <property type="term" value="F:5-oxoprolinase (ATP-hydrolyzing) activity"/>
    <property type="evidence" value="ECO:0007669"/>
    <property type="project" value="TreeGrafter"/>
</dbReference>
<dbReference type="KEGG" id="csu:CSUB_C1703"/>
<dbReference type="InterPro" id="IPR002821">
    <property type="entry name" value="Hydantoinase_A"/>
</dbReference>
<sequence length="683" mass="74982">MAKVVAAVDVGGTFTDLVAVDESDGRLYKVKTRSTPHRPEEGFLDAVQKLLENFSPKDFELIIHVNTIGTNLFRGQLALKMPAVSLVTTKGFRDVVEIGRQNRPELYNIFYRRPDPIVPRERRFEVSERVDGKGEVLKEVDERELEALAEQIEKIGTESVAICFLNSYLNPVNEKRAKEVLRRCLNALIFTSYEVDPEHREYERTSTTVVNAALAPVVSRYIASVRQGLDGLGITCPVQIMSSAGGLVDVDEAVNRPVACIESGPAAGVIGAAKVAEAIGLKRVISFDMGGTTAKTGVVVDGLPATVPEIEVGGRVHMGRIIKGSGYPVRFPSIDLAEVSAGGGTIIQVSKTGGLQVGPLSAGADPGPACYGMGGVEPTITDANHLLGRVEHLLGGEMKLDTVLAEKAMEKVAKQLGQNLVETSWNSLVLANLHMARAVHIVTLERGLDPTEFTLVAFGGAGPMHAAELAQQIGISKIVIPPSPGLFSSLGLLMTDMKYSYVRGYVKTLSKDDEQKIEQTYREIEEYAVGQLSRKVALKEYRIVRTIDLRYLGQGYEIEVDAPRPFNIDEVFTKFEELHSSTYGYKHVGEKIESTALRVYIIIHTSRPSLPKTYDQRRYAAKRVRRVFFGEGFMDSPVLWREALETGYEAEGPLVIEEYDSTTVVPPGWSIHVEENGCMVMER</sequence>
<feature type="domain" description="Acetophenone carboxylase-like C-terminal" evidence="3">
    <location>
        <begin position="514"/>
        <end position="676"/>
    </location>
</feature>
<evidence type="ECO:0000313" key="4">
    <source>
        <dbReference type="EMBL" id="BAJ48933.1"/>
    </source>
</evidence>
<gene>
    <name evidence="5" type="ORF">CSUB_C1703</name>
    <name evidence="4" type="ORF">HGMM_F28A10C24</name>
</gene>
<dbReference type="PANTHER" id="PTHR11365">
    <property type="entry name" value="5-OXOPROLINASE RELATED"/>
    <property type="match status" value="1"/>
</dbReference>
<dbReference type="Proteomes" id="UP000008120">
    <property type="component" value="Chromosome"/>
</dbReference>
<feature type="domain" description="Hydantoinase/oxoprolinase N-terminal" evidence="2">
    <location>
        <begin position="7"/>
        <end position="183"/>
    </location>
</feature>
<name>E6N9G4_CALS0</name>
<dbReference type="EC" id="3.5.2.14" evidence="4"/>